<dbReference type="SUPFAM" id="SSF56747">
    <property type="entry name" value="Prim-pol domain"/>
    <property type="match status" value="1"/>
</dbReference>
<sequence length="550" mass="61890">MNTDTSTSSTSTATTSNNNDLLCVQYGFPDGKGPHRAPRLQMISEPIPDGAETVSPIYKIPREQYEYQRDMENPYRVGGGYKMKATEIQDECQADDRVLYPIHIESDVYHEEGPETLLSWFREFVEDYLDVPFDTCTLYFSGRRSIHVHVPRFVSGEADRERLKELAKSYCRETGANLDLGLYSEKRIFRIPGVEHAKTGIPKVEIETEWDRTRIFREANGATPSTPATYADVLWDVFGQARLTAGTSGPDMDASKNLLQEHASDKTLLEFKPDESEDEIETPLIERVDEHPEDPADVPEWSMYNTQEFSPYALASGNPRSVAALRVKDGAFARRDKRGAATMVPAYFYGAIGCNGGFTKHDVHAPLQLSKMDYRKWDYSPGEKVVIIGGKSGSSRIFSVSSREATEVGHALRRDEDGRDMALNYLAEQGYDIGASGSATSSSRETTASRSGEYSNEIGTIWPARENQGNDVEALQWKAEQGDIHTLSRGEKVSLACRFLQNGWQPTWEWFEEQFGSTFKPEVTWRNLKGIVENPDFEKYDDVDVPPKPT</sequence>
<protein>
    <submittedName>
        <fullName evidence="1">Uncharacterized protein</fullName>
    </submittedName>
</protein>
<dbReference type="Gene3D" id="3.90.920.10">
    <property type="entry name" value="DNA primase, PRIM domain"/>
    <property type="match status" value="1"/>
</dbReference>
<proteinExistence type="predicted"/>
<dbReference type="Proteomes" id="UP000296216">
    <property type="component" value="Chromosome"/>
</dbReference>
<organism evidence="1 2">
    <name type="scientific">Halobacterium salinarum (strain ATCC 33171 / DSM 3754 / JCM 8978 / NBRC 102687 / NCIMB 764 / 91-R6)</name>
    <dbReference type="NCBI Taxonomy" id="2597657"/>
    <lineage>
        <taxon>Archaea</taxon>
        <taxon>Methanobacteriati</taxon>
        <taxon>Methanobacteriota</taxon>
        <taxon>Stenosarchaea group</taxon>
        <taxon>Halobacteria</taxon>
        <taxon>Halobacteriales</taxon>
        <taxon>Halobacteriaceae</taxon>
        <taxon>Halobacterium</taxon>
    </lineage>
</organism>
<accession>A0A4D6GU66</accession>
<dbReference type="AlphaFoldDB" id="A0A4D6GU66"/>
<name>A0A4D6GU66_HALS9</name>
<evidence type="ECO:0000313" key="1">
    <source>
        <dbReference type="EMBL" id="QCC45404.1"/>
    </source>
</evidence>
<evidence type="ECO:0000313" key="2">
    <source>
        <dbReference type="Proteomes" id="UP000296216"/>
    </source>
</evidence>
<gene>
    <name evidence="1" type="ORF">HBSAL_08785</name>
</gene>
<reference evidence="1 2" key="1">
    <citation type="journal article" date="2019" name="Microbiol. Resour. Announc.">
        <title>The Genome Sequence of the Halobacterium salinarum Type Strain Is Closely Related to That of Laboratory Strains NRC-1 and R1.</title>
        <authorList>
            <person name="Pfeiffer F."/>
            <person name="Marchfelder A."/>
            <person name="Habermann B."/>
            <person name="Dyall-Smith M.L."/>
        </authorList>
    </citation>
    <scope>NUCLEOTIDE SEQUENCE [LARGE SCALE GENOMIC DNA]</scope>
    <source>
        <strain evidence="2">ATCC 33171 / DSM 3754 / JCM 8978 / NBRC 102687 / NCIMB 764 / 91-R6</strain>
    </source>
</reference>
<dbReference type="EMBL" id="CP038631">
    <property type="protein sequence ID" value="QCC45404.1"/>
    <property type="molecule type" value="Genomic_DNA"/>
</dbReference>